<keyword evidence="4" id="KW-1185">Reference proteome</keyword>
<protein>
    <recommendedName>
        <fullName evidence="2">Ribonuclease H1 N-terminal domain-containing protein</fullName>
    </recommendedName>
</protein>
<dbReference type="EMBL" id="JARIHO010000141">
    <property type="protein sequence ID" value="KAJ7301191.1"/>
    <property type="molecule type" value="Genomic_DNA"/>
</dbReference>
<dbReference type="Pfam" id="PF01693">
    <property type="entry name" value="Cauli_VI"/>
    <property type="match status" value="1"/>
</dbReference>
<comment type="caution">
    <text evidence="3">The sequence shown here is derived from an EMBL/GenBank/DDBJ whole genome shotgun (WGS) entry which is preliminary data.</text>
</comment>
<accession>A0AAD6YXI4</accession>
<feature type="compositionally biased region" description="Polar residues" evidence="1">
    <location>
        <begin position="143"/>
        <end position="155"/>
    </location>
</feature>
<dbReference type="InterPro" id="IPR037056">
    <property type="entry name" value="RNase_H1_N_sf"/>
</dbReference>
<gene>
    <name evidence="3" type="ORF">DFH08DRAFT_827744</name>
</gene>
<dbReference type="InterPro" id="IPR009027">
    <property type="entry name" value="Ribosomal_bL9/RNase_H1_N"/>
</dbReference>
<organism evidence="3 4">
    <name type="scientific">Mycena albidolilacea</name>
    <dbReference type="NCBI Taxonomy" id="1033008"/>
    <lineage>
        <taxon>Eukaryota</taxon>
        <taxon>Fungi</taxon>
        <taxon>Dikarya</taxon>
        <taxon>Basidiomycota</taxon>
        <taxon>Agaricomycotina</taxon>
        <taxon>Agaricomycetes</taxon>
        <taxon>Agaricomycetidae</taxon>
        <taxon>Agaricales</taxon>
        <taxon>Marasmiineae</taxon>
        <taxon>Mycenaceae</taxon>
        <taxon>Mycena</taxon>
    </lineage>
</organism>
<evidence type="ECO:0000313" key="4">
    <source>
        <dbReference type="Proteomes" id="UP001218218"/>
    </source>
</evidence>
<reference evidence="3" key="1">
    <citation type="submission" date="2023-03" db="EMBL/GenBank/DDBJ databases">
        <title>Massive genome expansion in bonnet fungi (Mycena s.s.) driven by repeated elements and novel gene families across ecological guilds.</title>
        <authorList>
            <consortium name="Lawrence Berkeley National Laboratory"/>
            <person name="Harder C.B."/>
            <person name="Miyauchi S."/>
            <person name="Viragh M."/>
            <person name="Kuo A."/>
            <person name="Thoen E."/>
            <person name="Andreopoulos B."/>
            <person name="Lu D."/>
            <person name="Skrede I."/>
            <person name="Drula E."/>
            <person name="Henrissat B."/>
            <person name="Morin E."/>
            <person name="Kohler A."/>
            <person name="Barry K."/>
            <person name="LaButti K."/>
            <person name="Morin E."/>
            <person name="Salamov A."/>
            <person name="Lipzen A."/>
            <person name="Mereny Z."/>
            <person name="Hegedus B."/>
            <person name="Baldrian P."/>
            <person name="Stursova M."/>
            <person name="Weitz H."/>
            <person name="Taylor A."/>
            <person name="Grigoriev I.V."/>
            <person name="Nagy L.G."/>
            <person name="Martin F."/>
            <person name="Kauserud H."/>
        </authorList>
    </citation>
    <scope>NUCLEOTIDE SEQUENCE</scope>
    <source>
        <strain evidence="3">CBHHK002</strain>
    </source>
</reference>
<sequence length="288" mass="30454">MNVDNLVNATAALNLGAHCCDTCCRPTFFFLSNDPPEEVLSRSAKRKFYVVKKGAVGSEGIYTHWDVAKTKVEGISDAVHESSKTANGARAIWADYCHRFHEHSAPQPLDGRAPPPYEPIPGAARQSQSRPHAPTRPHGGASSMRTAPSATQPTLSSTPFAPRPPSTPRRPTRSPSTLHIPSRPRGSNATGASPHKFYRVCGSPRVLIVREDAEAELRAGLGTTLLVGGSLEAVEGDDEVTPVGGGPMFYRVFSSPRVATNRDSALVELVATGAGGLLVGSSLAAVNS</sequence>
<name>A0AAD6YXI4_9AGAR</name>
<dbReference type="InterPro" id="IPR011320">
    <property type="entry name" value="RNase_H1_N"/>
</dbReference>
<evidence type="ECO:0000259" key="2">
    <source>
        <dbReference type="Pfam" id="PF01693"/>
    </source>
</evidence>
<dbReference type="SUPFAM" id="SSF55658">
    <property type="entry name" value="L9 N-domain-like"/>
    <property type="match status" value="1"/>
</dbReference>
<evidence type="ECO:0000256" key="1">
    <source>
        <dbReference type="SAM" id="MobiDB-lite"/>
    </source>
</evidence>
<dbReference type="AlphaFoldDB" id="A0AAD6YXI4"/>
<feature type="domain" description="Ribonuclease H1 N-terminal" evidence="2">
    <location>
        <begin position="47"/>
        <end position="90"/>
    </location>
</feature>
<dbReference type="Gene3D" id="3.40.970.10">
    <property type="entry name" value="Ribonuclease H1, N-terminal domain"/>
    <property type="match status" value="1"/>
</dbReference>
<dbReference type="Proteomes" id="UP001218218">
    <property type="component" value="Unassembled WGS sequence"/>
</dbReference>
<evidence type="ECO:0000313" key="3">
    <source>
        <dbReference type="EMBL" id="KAJ7301191.1"/>
    </source>
</evidence>
<proteinExistence type="predicted"/>
<feature type="region of interest" description="Disordered" evidence="1">
    <location>
        <begin position="104"/>
        <end position="196"/>
    </location>
</feature>